<sequence length="125" mass="14032">MLGNILGILSVTIKEGKGSVGEVTATTLTAEAVTDLDGFVELVEHWEPTQQLWGPRYYYLLGDLNAQPRHHHLASPNRLSPPSATVKQVSLPLFLTPFEFLLTTPWFHHLTPLRIELHTYSLHVP</sequence>
<accession>A0A392LYM6</accession>
<proteinExistence type="predicted"/>
<organism evidence="1 2">
    <name type="scientific">Trifolium medium</name>
    <dbReference type="NCBI Taxonomy" id="97028"/>
    <lineage>
        <taxon>Eukaryota</taxon>
        <taxon>Viridiplantae</taxon>
        <taxon>Streptophyta</taxon>
        <taxon>Embryophyta</taxon>
        <taxon>Tracheophyta</taxon>
        <taxon>Spermatophyta</taxon>
        <taxon>Magnoliopsida</taxon>
        <taxon>eudicotyledons</taxon>
        <taxon>Gunneridae</taxon>
        <taxon>Pentapetalae</taxon>
        <taxon>rosids</taxon>
        <taxon>fabids</taxon>
        <taxon>Fabales</taxon>
        <taxon>Fabaceae</taxon>
        <taxon>Papilionoideae</taxon>
        <taxon>50 kb inversion clade</taxon>
        <taxon>NPAAA clade</taxon>
        <taxon>Hologalegina</taxon>
        <taxon>IRL clade</taxon>
        <taxon>Trifolieae</taxon>
        <taxon>Trifolium</taxon>
    </lineage>
</organism>
<name>A0A392LYM6_9FABA</name>
<dbReference type="Proteomes" id="UP000265520">
    <property type="component" value="Unassembled WGS sequence"/>
</dbReference>
<gene>
    <name evidence="1" type="ORF">A2U01_0000777</name>
</gene>
<reference evidence="1 2" key="1">
    <citation type="journal article" date="2018" name="Front. Plant Sci.">
        <title>Red Clover (Trifolium pratense) and Zigzag Clover (T. medium) - A Picture of Genomic Similarities and Differences.</title>
        <authorList>
            <person name="Dluhosova J."/>
            <person name="Istvanek J."/>
            <person name="Nedelnik J."/>
            <person name="Repkova J."/>
        </authorList>
    </citation>
    <scope>NUCLEOTIDE SEQUENCE [LARGE SCALE GENOMIC DNA]</scope>
    <source>
        <strain evidence="2">cv. 10/8</strain>
        <tissue evidence="1">Leaf</tissue>
    </source>
</reference>
<evidence type="ECO:0000313" key="2">
    <source>
        <dbReference type="Proteomes" id="UP000265520"/>
    </source>
</evidence>
<keyword evidence="2" id="KW-1185">Reference proteome</keyword>
<comment type="caution">
    <text evidence="1">The sequence shown here is derived from an EMBL/GenBank/DDBJ whole genome shotgun (WGS) entry which is preliminary data.</text>
</comment>
<dbReference type="EMBL" id="LXQA010000597">
    <property type="protein sequence ID" value="MCH80015.1"/>
    <property type="molecule type" value="Genomic_DNA"/>
</dbReference>
<evidence type="ECO:0000313" key="1">
    <source>
        <dbReference type="EMBL" id="MCH80015.1"/>
    </source>
</evidence>
<protein>
    <submittedName>
        <fullName evidence="1">Uncharacterized protein</fullName>
    </submittedName>
</protein>
<dbReference type="AlphaFoldDB" id="A0A392LYM6"/>